<dbReference type="NCBIfam" id="TIGR01848">
    <property type="entry name" value="PHA_reg_PhaR"/>
    <property type="match status" value="1"/>
</dbReference>
<feature type="domain" description="PHA accumulation regulator DNA-binding N-terminal" evidence="3">
    <location>
        <begin position="6"/>
        <end position="65"/>
    </location>
</feature>
<name>A0ABS1CPG0_9GAMM</name>
<dbReference type="Pfam" id="PF07879">
    <property type="entry name" value="PHB_acc_N"/>
    <property type="match status" value="1"/>
</dbReference>
<feature type="compositionally biased region" description="Acidic residues" evidence="1">
    <location>
        <begin position="155"/>
        <end position="166"/>
    </location>
</feature>
<dbReference type="InterPro" id="IPR007897">
    <property type="entry name" value="PHB_accumulat"/>
</dbReference>
<proteinExistence type="predicted"/>
<dbReference type="EMBL" id="NRRV01000125">
    <property type="protein sequence ID" value="MBK1633826.1"/>
    <property type="molecule type" value="Genomic_DNA"/>
</dbReference>
<reference evidence="4 5" key="1">
    <citation type="journal article" date="2020" name="Microorganisms">
        <title>Osmotic Adaptation and Compatible Solute Biosynthesis of Phototrophic Bacteria as Revealed from Genome Analyses.</title>
        <authorList>
            <person name="Imhoff J.F."/>
            <person name="Rahn T."/>
            <person name="Kunzel S."/>
            <person name="Keller A."/>
            <person name="Neulinger S.C."/>
        </authorList>
    </citation>
    <scope>NUCLEOTIDE SEQUENCE [LARGE SCALE GENOMIC DNA]</scope>
    <source>
        <strain evidence="4 5">DSM 6210</strain>
    </source>
</reference>
<accession>A0ABS1CPG0</accession>
<keyword evidence="5" id="KW-1185">Reference proteome</keyword>
<dbReference type="RefSeq" id="WP_200243268.1">
    <property type="nucleotide sequence ID" value="NZ_NRRV01000125.1"/>
</dbReference>
<dbReference type="Pfam" id="PF05233">
    <property type="entry name" value="PHB_acc"/>
    <property type="match status" value="1"/>
</dbReference>
<dbReference type="Proteomes" id="UP000748752">
    <property type="component" value="Unassembled WGS sequence"/>
</dbReference>
<evidence type="ECO:0000256" key="1">
    <source>
        <dbReference type="SAM" id="MobiDB-lite"/>
    </source>
</evidence>
<organism evidence="4 5">
    <name type="scientific">Thiohalocapsa halophila</name>
    <dbReference type="NCBI Taxonomy" id="69359"/>
    <lineage>
        <taxon>Bacteria</taxon>
        <taxon>Pseudomonadati</taxon>
        <taxon>Pseudomonadota</taxon>
        <taxon>Gammaproteobacteria</taxon>
        <taxon>Chromatiales</taxon>
        <taxon>Chromatiaceae</taxon>
        <taxon>Thiohalocapsa</taxon>
    </lineage>
</organism>
<sequence length="166" mass="18798">MPTERIIKKYPNRRLYDTELSHYITIADVRDLVMRGVPFRVLDTANDADLTRSILLQIMLEEEAGGEPLFSANMLAQIIRFYGGTLQGVFARYLEHSLDAFAEQQKQLAETWGETPFDAINLMTQRNIELWADAQNTFLRAAGFEPKPSTHNDDDSSDDAEGGERG</sequence>
<dbReference type="InterPro" id="IPR010134">
    <property type="entry name" value="PHA_reg_PhaR"/>
</dbReference>
<evidence type="ECO:0000313" key="5">
    <source>
        <dbReference type="Proteomes" id="UP000748752"/>
    </source>
</evidence>
<dbReference type="InterPro" id="IPR012909">
    <property type="entry name" value="PHA_DNA-bd_N"/>
</dbReference>
<feature type="region of interest" description="Disordered" evidence="1">
    <location>
        <begin position="143"/>
        <end position="166"/>
    </location>
</feature>
<evidence type="ECO:0000259" key="3">
    <source>
        <dbReference type="Pfam" id="PF07879"/>
    </source>
</evidence>
<evidence type="ECO:0000313" key="4">
    <source>
        <dbReference type="EMBL" id="MBK1633826.1"/>
    </source>
</evidence>
<evidence type="ECO:0000259" key="2">
    <source>
        <dbReference type="Pfam" id="PF05233"/>
    </source>
</evidence>
<comment type="caution">
    <text evidence="4">The sequence shown here is derived from an EMBL/GenBank/DDBJ whole genome shotgun (WGS) entry which is preliminary data.</text>
</comment>
<feature type="domain" description="PHB accumulation regulatory" evidence="2">
    <location>
        <begin position="70"/>
        <end position="108"/>
    </location>
</feature>
<gene>
    <name evidence="4" type="primary">phaR</name>
    <name evidence="4" type="ORF">CKO31_24445</name>
</gene>
<protein>
    <submittedName>
        <fullName evidence="4">Polyhydroxyalkanoate synthesis repressor PhaR</fullName>
    </submittedName>
</protein>